<accession>A0A1C4U2I8</accession>
<evidence type="ECO:0000256" key="2">
    <source>
        <dbReference type="ARBA" id="ARBA00011073"/>
    </source>
</evidence>
<evidence type="ECO:0000256" key="4">
    <source>
        <dbReference type="ARBA" id="ARBA00022670"/>
    </source>
</evidence>
<dbReference type="SUPFAM" id="SSF52743">
    <property type="entry name" value="Subtilisin-like"/>
    <property type="match status" value="1"/>
</dbReference>
<name>A0A1C4U2I8_9ACTN</name>
<dbReference type="EMBL" id="LT607412">
    <property type="protein sequence ID" value="SCE65902.1"/>
    <property type="molecule type" value="Genomic_DNA"/>
</dbReference>
<evidence type="ECO:0000256" key="8">
    <source>
        <dbReference type="PROSITE-ProRule" id="PRU01240"/>
    </source>
</evidence>
<evidence type="ECO:0000256" key="1">
    <source>
        <dbReference type="ARBA" id="ARBA00000548"/>
    </source>
</evidence>
<evidence type="ECO:0000256" key="5">
    <source>
        <dbReference type="ARBA" id="ARBA00022801"/>
    </source>
</evidence>
<dbReference type="Pfam" id="PF13620">
    <property type="entry name" value="CarboxypepD_reg"/>
    <property type="match status" value="4"/>
</dbReference>
<dbReference type="InterPro" id="IPR013784">
    <property type="entry name" value="Carb-bd-like_fold"/>
</dbReference>
<keyword evidence="5 8" id="KW-0378">Hydrolase</keyword>
<dbReference type="InterPro" id="IPR036852">
    <property type="entry name" value="Peptidase_S8/S53_dom_sf"/>
</dbReference>
<gene>
    <name evidence="12" type="ORF">GA0070607_0055</name>
</gene>
<feature type="chain" id="PRO_5008704385" description="alpha-amylase" evidence="10">
    <location>
        <begin position="34"/>
        <end position="1349"/>
    </location>
</feature>
<keyword evidence="13" id="KW-1185">Reference proteome</keyword>
<evidence type="ECO:0000259" key="11">
    <source>
        <dbReference type="Pfam" id="PF00082"/>
    </source>
</evidence>
<dbReference type="PRINTS" id="PR00723">
    <property type="entry name" value="SUBTILISIN"/>
</dbReference>
<dbReference type="InterPro" id="IPR000209">
    <property type="entry name" value="Peptidase_S8/S53_dom"/>
</dbReference>
<dbReference type="SUPFAM" id="SSF49464">
    <property type="entry name" value="Carboxypeptidase regulatory domain-like"/>
    <property type="match status" value="3"/>
</dbReference>
<dbReference type="GO" id="GO:0004252">
    <property type="term" value="F:serine-type endopeptidase activity"/>
    <property type="evidence" value="ECO:0007669"/>
    <property type="project" value="UniProtKB-UniRule"/>
</dbReference>
<dbReference type="EC" id="3.2.1.1" evidence="3"/>
<dbReference type="PANTHER" id="PTHR43806">
    <property type="entry name" value="PEPTIDASE S8"/>
    <property type="match status" value="1"/>
</dbReference>
<evidence type="ECO:0000256" key="10">
    <source>
        <dbReference type="SAM" id="SignalP"/>
    </source>
</evidence>
<feature type="compositionally biased region" description="Polar residues" evidence="9">
    <location>
        <begin position="1002"/>
        <end position="1018"/>
    </location>
</feature>
<dbReference type="InterPro" id="IPR008969">
    <property type="entry name" value="CarboxyPept-like_regulatory"/>
</dbReference>
<comment type="similarity">
    <text evidence="2 8">Belongs to the peptidase S8 family.</text>
</comment>
<evidence type="ECO:0000313" key="13">
    <source>
        <dbReference type="Proteomes" id="UP000198243"/>
    </source>
</evidence>
<feature type="domain" description="Peptidase S8/S53" evidence="11">
    <location>
        <begin position="191"/>
        <end position="474"/>
    </location>
</feature>
<dbReference type="InterPro" id="IPR015500">
    <property type="entry name" value="Peptidase_S8_subtilisin-rel"/>
</dbReference>
<dbReference type="InterPro" id="IPR013783">
    <property type="entry name" value="Ig-like_fold"/>
</dbReference>
<reference evidence="13" key="1">
    <citation type="submission" date="2016-06" db="EMBL/GenBank/DDBJ databases">
        <authorList>
            <person name="Varghese N."/>
            <person name="Submissions Spin"/>
        </authorList>
    </citation>
    <scope>NUCLEOTIDE SEQUENCE [LARGE SCALE GENOMIC DNA]</scope>
    <source>
        <strain evidence="13">DSM 44875</strain>
    </source>
</reference>
<dbReference type="SUPFAM" id="SSF49452">
    <property type="entry name" value="Starch-binding domain-like"/>
    <property type="match status" value="1"/>
</dbReference>
<evidence type="ECO:0000256" key="9">
    <source>
        <dbReference type="SAM" id="MobiDB-lite"/>
    </source>
</evidence>
<evidence type="ECO:0000256" key="7">
    <source>
        <dbReference type="ARBA" id="ARBA00030238"/>
    </source>
</evidence>
<keyword evidence="10" id="KW-0732">Signal</keyword>
<dbReference type="Pfam" id="PF00082">
    <property type="entry name" value="Peptidase_S8"/>
    <property type="match status" value="1"/>
</dbReference>
<dbReference type="PANTHER" id="PTHR43806:SF11">
    <property type="entry name" value="CEREVISIN-RELATED"/>
    <property type="match status" value="1"/>
</dbReference>
<dbReference type="Gene3D" id="2.60.40.1120">
    <property type="entry name" value="Carboxypeptidase-like, regulatory domain"/>
    <property type="match status" value="4"/>
</dbReference>
<dbReference type="GO" id="GO:0004556">
    <property type="term" value="F:alpha-amylase activity"/>
    <property type="evidence" value="ECO:0007669"/>
    <property type="project" value="UniProtKB-EC"/>
</dbReference>
<sequence length="1349" mass="137863">MHTRTRHVRRASVVTAAFAVLATAMASALPASAAPSTTAPSAKPADKLTSAVEKTLSTHDSADFWVKLSAKANLDAAPNIADWGKRGQYVYDALTSTAKTSQADVIQQLEANGADYESFWISNRILVEDGTMELAKELAAQSEVSQITETTKFDLVEPVKREKAPANAPATAEWGLDFINAPEVWAQGFTGEGIVVSSVDTGVQFDHPALADGYRGRQPDGTIVNDYNSFDSSGRCGAGNPCDVNGHGTHTMGTMMGDDGQGNQIGVAPDAQWIEANGCDTCSDADLLESGQWITAPTRTDGTDADPAMRPQVVNNSWGAVAAGAIDDWYQDITDAWAAAGIFSAWSAGNSGPGCQTTSSPGANTTNYSTGAIDSSGRIASFSSRGPGEGGGIKPNISAPGVAVRSSVPGDGYAVYNGTSMAAPHLAGAVAVLWSAAPALIGDIPGTWELLNQTAHNVDDTSCGGTAENNNVYGEGTLDLAALIDAAPIGDMGTVAGTVTETDGDPISGARVTVDGEHDRTVTTGTDGTYSARVAVGDYQVSASAFGYLPSAPTGATVTVDATTTVDIDLEAAPRHTVSGTVTDVATGNPFVGTTVSISAPIGPVTTDANGAFAFADVPEGTYTISIEGGTCTSTFSQEVVVDGDETVTAEIARRYDDFGYFCTVGSDGAATGDTQVNLSGDDAAATVPLPFSFPYYEGDYTTAYVTTNGHVNFAGLSSAYSNTAIPNSAAPNAAIYPLWDDLYFDASSGLYTATTQVDGVDAFVLEFRNVTFYANRAERTNFSATLLENGEIELGYGANSGGAAAGSSATVGIENENGTIAHQFSYNTPAINAGMSIHYDSAPRGTVAGTVTDRNTGAPISGATVAVSSEAQSKTVTTGADGAYSTSVLTGGYSVKITAPKYEAATGSVMVTEDSTVRFDAALAAGMVTIASDGDTHAELPMGGSHTEDLTITNKGTAPASVELEARSGEFAPLATGALTAVKGKATVPASAAPKGKLSAAGSSMSRSNVKGQTMTPQAAPVPADEMTITHSASQAIMTGNSASCNNGLTTRNNSYLRTFTLADFGLNGLDVSSVSFGVETNQGSQPLTVNLYTLEGELRYANMTLIGSADATVPAGNGTLVTVPVEGAVPSGATLVVEVSVPADGYFFIGSNNAGQTAPSYIASVDCGISEPADTSSIGFPDMHIVMNVTGSTGGAPADWVSFDRPSVTLAPGESVTVEATMSADVDQPGAYSAAISASTNTPYSVGEVPVSMNVTAPKTWGKVTGTVTSAATGEPLGGAIVQVTGGKGYRQTLVTEDDGTYAYWINSTVSPLTLVVAVQGYAPETAKVTLKAGKTVTQDFSLDPLR</sequence>
<comment type="catalytic activity">
    <reaction evidence="1">
        <text>Endohydrolysis of (1-&gt;4)-alpha-D-glucosidic linkages in polysaccharides containing three or more (1-&gt;4)-alpha-linked D-glucose units.</text>
        <dbReference type="EC" id="3.2.1.1"/>
    </reaction>
</comment>
<dbReference type="GO" id="GO:0030246">
    <property type="term" value="F:carbohydrate binding"/>
    <property type="evidence" value="ECO:0007669"/>
    <property type="project" value="InterPro"/>
</dbReference>
<feature type="active site" description="Charge relay system" evidence="8">
    <location>
        <position position="200"/>
    </location>
</feature>
<dbReference type="Proteomes" id="UP000198243">
    <property type="component" value="Chromosome I"/>
</dbReference>
<dbReference type="PROSITE" id="PS51892">
    <property type="entry name" value="SUBTILASE"/>
    <property type="match status" value="1"/>
</dbReference>
<dbReference type="Gene3D" id="3.40.50.200">
    <property type="entry name" value="Peptidase S8/S53 domain"/>
    <property type="match status" value="1"/>
</dbReference>
<evidence type="ECO:0000256" key="6">
    <source>
        <dbReference type="ARBA" id="ARBA00022825"/>
    </source>
</evidence>
<feature type="active site" description="Charge relay system" evidence="8">
    <location>
        <position position="247"/>
    </location>
</feature>
<feature type="signal peptide" evidence="10">
    <location>
        <begin position="1"/>
        <end position="33"/>
    </location>
</feature>
<proteinExistence type="inferred from homology"/>
<dbReference type="Gene3D" id="2.60.40.10">
    <property type="entry name" value="Immunoglobulins"/>
    <property type="match status" value="1"/>
</dbReference>
<evidence type="ECO:0000256" key="3">
    <source>
        <dbReference type="ARBA" id="ARBA00012595"/>
    </source>
</evidence>
<evidence type="ECO:0000313" key="12">
    <source>
        <dbReference type="EMBL" id="SCE65902.1"/>
    </source>
</evidence>
<feature type="region of interest" description="Disordered" evidence="9">
    <location>
        <begin position="995"/>
        <end position="1021"/>
    </location>
</feature>
<feature type="active site" description="Charge relay system" evidence="8">
    <location>
        <position position="420"/>
    </location>
</feature>
<keyword evidence="4 8" id="KW-0645">Protease</keyword>
<dbReference type="GO" id="GO:0005975">
    <property type="term" value="P:carbohydrate metabolic process"/>
    <property type="evidence" value="ECO:0007669"/>
    <property type="project" value="UniProtKB-ARBA"/>
</dbReference>
<dbReference type="GO" id="GO:0006508">
    <property type="term" value="P:proteolysis"/>
    <property type="evidence" value="ECO:0007669"/>
    <property type="project" value="UniProtKB-KW"/>
</dbReference>
<organism evidence="12 13">
    <name type="scientific">Micromonospora coriariae</name>
    <dbReference type="NCBI Taxonomy" id="285665"/>
    <lineage>
        <taxon>Bacteria</taxon>
        <taxon>Bacillati</taxon>
        <taxon>Actinomycetota</taxon>
        <taxon>Actinomycetes</taxon>
        <taxon>Micromonosporales</taxon>
        <taxon>Micromonosporaceae</taxon>
        <taxon>Micromonospora</taxon>
    </lineage>
</organism>
<protein>
    <recommendedName>
        <fullName evidence="3">alpha-amylase</fullName>
        <ecNumber evidence="3">3.2.1.1</ecNumber>
    </recommendedName>
    <alternativeName>
        <fullName evidence="7">1,4-alpha-D-glucan glucanohydrolase</fullName>
    </alternativeName>
</protein>
<dbReference type="InterPro" id="IPR050131">
    <property type="entry name" value="Peptidase_S8_subtilisin-like"/>
</dbReference>
<keyword evidence="6 8" id="KW-0720">Serine protease</keyword>